<evidence type="ECO:0000313" key="10">
    <source>
        <dbReference type="Proteomes" id="UP000661607"/>
    </source>
</evidence>
<dbReference type="Pfam" id="PF00528">
    <property type="entry name" value="BPD_transp_1"/>
    <property type="match status" value="1"/>
</dbReference>
<dbReference type="EMBL" id="JADBEF010000001">
    <property type="protein sequence ID" value="MBE1559176.1"/>
    <property type="molecule type" value="Genomic_DNA"/>
</dbReference>
<evidence type="ECO:0000256" key="3">
    <source>
        <dbReference type="ARBA" id="ARBA00022475"/>
    </source>
</evidence>
<gene>
    <name evidence="9" type="ORF">H4W81_001955</name>
</gene>
<evidence type="ECO:0000313" key="9">
    <source>
        <dbReference type="EMBL" id="MBE1559176.1"/>
    </source>
</evidence>
<dbReference type="InterPro" id="IPR000515">
    <property type="entry name" value="MetI-like"/>
</dbReference>
<proteinExistence type="inferred from homology"/>
<evidence type="ECO:0000256" key="1">
    <source>
        <dbReference type="ARBA" id="ARBA00004651"/>
    </source>
</evidence>
<evidence type="ECO:0000259" key="8">
    <source>
        <dbReference type="PROSITE" id="PS50928"/>
    </source>
</evidence>
<comment type="caution">
    <text evidence="9">The sequence shown here is derived from an EMBL/GenBank/DDBJ whole genome shotgun (WGS) entry which is preliminary data.</text>
</comment>
<keyword evidence="10" id="KW-1185">Reference proteome</keyword>
<evidence type="ECO:0000256" key="4">
    <source>
        <dbReference type="ARBA" id="ARBA00022692"/>
    </source>
</evidence>
<dbReference type="Pfam" id="PF12911">
    <property type="entry name" value="OppC_N"/>
    <property type="match status" value="1"/>
</dbReference>
<evidence type="ECO:0000256" key="2">
    <source>
        <dbReference type="ARBA" id="ARBA00022448"/>
    </source>
</evidence>
<comment type="subcellular location">
    <subcellularLocation>
        <location evidence="1 7">Cell membrane</location>
        <topology evidence="1 7">Multi-pass membrane protein</topology>
    </subcellularLocation>
</comment>
<feature type="transmembrane region" description="Helical" evidence="7">
    <location>
        <begin position="148"/>
        <end position="169"/>
    </location>
</feature>
<keyword evidence="6 7" id="KW-0472">Membrane</keyword>
<evidence type="ECO:0000256" key="5">
    <source>
        <dbReference type="ARBA" id="ARBA00022989"/>
    </source>
</evidence>
<dbReference type="Proteomes" id="UP000661607">
    <property type="component" value="Unassembled WGS sequence"/>
</dbReference>
<feature type="transmembrane region" description="Helical" evidence="7">
    <location>
        <begin position="224"/>
        <end position="244"/>
    </location>
</feature>
<feature type="domain" description="ABC transmembrane type-1" evidence="8">
    <location>
        <begin position="109"/>
        <end position="300"/>
    </location>
</feature>
<keyword evidence="5 7" id="KW-1133">Transmembrane helix</keyword>
<feature type="transmembrane region" description="Helical" evidence="7">
    <location>
        <begin position="175"/>
        <end position="193"/>
    </location>
</feature>
<dbReference type="RefSeq" id="WP_192774490.1">
    <property type="nucleotide sequence ID" value="NZ_BAAASY010000001.1"/>
</dbReference>
<sequence>MTLAQLAEAPAAPPATAGSSARQLARRILSDRAATAGATVIALLVLMAVGAPLITAITGQSPNEFHPEAIDPALGGLPKGSWGGISAEHPLGVEPTTGRDVLARVVWGARVSLLISLLATLLSTALGTVLGLVAGFRGGWADMVIGRLMDLLMSFPSLIFMIALMSVAPDGDRELMLVAVLGLFGWPYIGRIVRGQAMALAGREFVEAARVLGASRRTILFREILPNLTGPILVVATLSIPGYIATEAGLSFLGVGVRPPTPSWGQMIASAVPWYAADPVYFLVPGLFLLATVLAFNLVGDALGDFR</sequence>
<name>A0ABR9KAY4_9ACTN</name>
<comment type="similarity">
    <text evidence="7">Belongs to the binding-protein-dependent transport system permease family.</text>
</comment>
<dbReference type="PANTHER" id="PTHR43386">
    <property type="entry name" value="OLIGOPEPTIDE TRANSPORT SYSTEM PERMEASE PROTEIN APPC"/>
    <property type="match status" value="1"/>
</dbReference>
<feature type="transmembrane region" description="Helical" evidence="7">
    <location>
        <begin position="113"/>
        <end position="136"/>
    </location>
</feature>
<dbReference type="Gene3D" id="1.10.3720.10">
    <property type="entry name" value="MetI-like"/>
    <property type="match status" value="1"/>
</dbReference>
<accession>A0ABR9KAY4</accession>
<keyword evidence="4 7" id="KW-0812">Transmembrane</keyword>
<feature type="transmembrane region" description="Helical" evidence="7">
    <location>
        <begin position="33"/>
        <end position="57"/>
    </location>
</feature>
<dbReference type="CDD" id="cd06261">
    <property type="entry name" value="TM_PBP2"/>
    <property type="match status" value="1"/>
</dbReference>
<dbReference type="InterPro" id="IPR050366">
    <property type="entry name" value="BP-dependent_transpt_permease"/>
</dbReference>
<feature type="transmembrane region" description="Helical" evidence="7">
    <location>
        <begin position="280"/>
        <end position="299"/>
    </location>
</feature>
<reference evidence="9 10" key="1">
    <citation type="submission" date="2020-10" db="EMBL/GenBank/DDBJ databases">
        <title>Sequencing the genomes of 1000 actinobacteria strains.</title>
        <authorList>
            <person name="Klenk H.-P."/>
        </authorList>
    </citation>
    <scope>NUCLEOTIDE SEQUENCE [LARGE SCALE GENOMIC DNA]</scope>
    <source>
        <strain evidence="9 10">DSM 43748</strain>
    </source>
</reference>
<dbReference type="InterPro" id="IPR035906">
    <property type="entry name" value="MetI-like_sf"/>
</dbReference>
<keyword evidence="2 7" id="KW-0813">Transport</keyword>
<organism evidence="9 10">
    <name type="scientific">Nonomuraea africana</name>
    <dbReference type="NCBI Taxonomy" id="46171"/>
    <lineage>
        <taxon>Bacteria</taxon>
        <taxon>Bacillati</taxon>
        <taxon>Actinomycetota</taxon>
        <taxon>Actinomycetes</taxon>
        <taxon>Streptosporangiales</taxon>
        <taxon>Streptosporangiaceae</taxon>
        <taxon>Nonomuraea</taxon>
    </lineage>
</organism>
<dbReference type="SUPFAM" id="SSF161098">
    <property type="entry name" value="MetI-like"/>
    <property type="match status" value="1"/>
</dbReference>
<evidence type="ECO:0000256" key="7">
    <source>
        <dbReference type="RuleBase" id="RU363032"/>
    </source>
</evidence>
<keyword evidence="3" id="KW-1003">Cell membrane</keyword>
<dbReference type="PROSITE" id="PS50928">
    <property type="entry name" value="ABC_TM1"/>
    <property type="match status" value="1"/>
</dbReference>
<dbReference type="PANTHER" id="PTHR43386:SF1">
    <property type="entry name" value="D,D-DIPEPTIDE TRANSPORT SYSTEM PERMEASE PROTEIN DDPC-RELATED"/>
    <property type="match status" value="1"/>
</dbReference>
<evidence type="ECO:0000256" key="6">
    <source>
        <dbReference type="ARBA" id="ARBA00023136"/>
    </source>
</evidence>
<protein>
    <submittedName>
        <fullName evidence="9">Peptide/nickel transport system permease protein</fullName>
    </submittedName>
</protein>
<dbReference type="InterPro" id="IPR025966">
    <property type="entry name" value="OppC_N"/>
</dbReference>